<dbReference type="EMBL" id="QYBB01000062">
    <property type="protein sequence ID" value="RYC29230.1"/>
    <property type="molecule type" value="Genomic_DNA"/>
</dbReference>
<keyword evidence="7 8" id="KW-0472">Membrane</keyword>
<keyword evidence="3" id="KW-1003">Cell membrane</keyword>
<feature type="transmembrane region" description="Helical" evidence="8">
    <location>
        <begin position="58"/>
        <end position="82"/>
    </location>
</feature>
<dbReference type="GO" id="GO:0022857">
    <property type="term" value="F:transmembrane transporter activity"/>
    <property type="evidence" value="ECO:0007669"/>
    <property type="project" value="InterPro"/>
</dbReference>
<feature type="transmembrane region" description="Helical" evidence="8">
    <location>
        <begin position="102"/>
        <end position="125"/>
    </location>
</feature>
<dbReference type="PANTHER" id="PTHR32196:SF21">
    <property type="entry name" value="ABC TRANSPORTER PERMEASE PROTEIN YPHD-RELATED"/>
    <property type="match status" value="1"/>
</dbReference>
<reference evidence="9 10" key="1">
    <citation type="submission" date="2018-12" db="EMBL/GenBank/DDBJ databases">
        <authorList>
            <person name="Grouzdev D.S."/>
            <person name="Krutkina M.S."/>
        </authorList>
    </citation>
    <scope>NUCLEOTIDE SEQUENCE [LARGE SCALE GENOMIC DNA]</scope>
    <source>
        <strain evidence="9 10">RmlP026</strain>
    </source>
</reference>
<evidence type="ECO:0000256" key="3">
    <source>
        <dbReference type="ARBA" id="ARBA00022475"/>
    </source>
</evidence>
<dbReference type="Pfam" id="PF02653">
    <property type="entry name" value="BPD_transp_2"/>
    <property type="match status" value="1"/>
</dbReference>
<evidence type="ECO:0000313" key="9">
    <source>
        <dbReference type="EMBL" id="RYC29230.1"/>
    </source>
</evidence>
<evidence type="ECO:0000256" key="4">
    <source>
        <dbReference type="ARBA" id="ARBA00022519"/>
    </source>
</evidence>
<dbReference type="InterPro" id="IPR001851">
    <property type="entry name" value="ABC_transp_permease"/>
</dbReference>
<feature type="transmembrane region" description="Helical" evidence="8">
    <location>
        <begin position="259"/>
        <end position="276"/>
    </location>
</feature>
<dbReference type="Proteomes" id="UP000290759">
    <property type="component" value="Unassembled WGS sequence"/>
</dbReference>
<evidence type="ECO:0000313" key="10">
    <source>
        <dbReference type="Proteomes" id="UP000290759"/>
    </source>
</evidence>
<gene>
    <name evidence="9" type="ORF">D3273_25035</name>
</gene>
<reference evidence="9 10" key="2">
    <citation type="submission" date="2019-02" db="EMBL/GenBank/DDBJ databases">
        <title>'Lichenibacterium ramalinii' gen. nov. sp. nov., 'Lichenibacterium minor' gen. nov. sp. nov.</title>
        <authorList>
            <person name="Pankratov T."/>
        </authorList>
    </citation>
    <scope>NUCLEOTIDE SEQUENCE [LARGE SCALE GENOMIC DNA]</scope>
    <source>
        <strain evidence="9 10">RmlP026</strain>
    </source>
</reference>
<evidence type="ECO:0000256" key="8">
    <source>
        <dbReference type="SAM" id="Phobius"/>
    </source>
</evidence>
<keyword evidence="6 8" id="KW-1133">Transmembrane helix</keyword>
<comment type="caution">
    <text evidence="9">The sequence shown here is derived from an EMBL/GenBank/DDBJ whole genome shotgun (WGS) entry which is preliminary data.</text>
</comment>
<keyword evidence="2" id="KW-0813">Transport</keyword>
<accession>A0A4Q2TZN1</accession>
<feature type="transmembrane region" description="Helical" evidence="8">
    <location>
        <begin position="308"/>
        <end position="326"/>
    </location>
</feature>
<dbReference type="RefSeq" id="WP_129229687.1">
    <property type="nucleotide sequence ID" value="NZ_QYBB01000062.1"/>
</dbReference>
<feature type="transmembrane region" description="Helical" evidence="8">
    <location>
        <begin position="283"/>
        <end position="302"/>
    </location>
</feature>
<evidence type="ECO:0000256" key="5">
    <source>
        <dbReference type="ARBA" id="ARBA00022692"/>
    </source>
</evidence>
<proteinExistence type="predicted"/>
<feature type="transmembrane region" description="Helical" evidence="8">
    <location>
        <begin position="137"/>
        <end position="156"/>
    </location>
</feature>
<organism evidence="9 10">
    <name type="scientific">Lichenibacterium minor</name>
    <dbReference type="NCBI Taxonomy" id="2316528"/>
    <lineage>
        <taxon>Bacteria</taxon>
        <taxon>Pseudomonadati</taxon>
        <taxon>Pseudomonadota</taxon>
        <taxon>Alphaproteobacteria</taxon>
        <taxon>Hyphomicrobiales</taxon>
        <taxon>Lichenihabitantaceae</taxon>
        <taxon>Lichenibacterium</taxon>
    </lineage>
</organism>
<comment type="subcellular location">
    <subcellularLocation>
        <location evidence="1">Cell membrane</location>
        <topology evidence="1">Multi-pass membrane protein</topology>
    </subcellularLocation>
</comment>
<dbReference type="GO" id="GO:0005886">
    <property type="term" value="C:plasma membrane"/>
    <property type="evidence" value="ECO:0007669"/>
    <property type="project" value="UniProtKB-SubCell"/>
</dbReference>
<protein>
    <submittedName>
        <fullName evidence="9">ABC transporter permease</fullName>
    </submittedName>
</protein>
<dbReference type="AlphaFoldDB" id="A0A4Q2TZN1"/>
<dbReference type="CDD" id="cd06579">
    <property type="entry name" value="TM_PBP1_transp_AraH_like"/>
    <property type="match status" value="1"/>
</dbReference>
<keyword evidence="10" id="KW-1185">Reference proteome</keyword>
<evidence type="ECO:0000256" key="7">
    <source>
        <dbReference type="ARBA" id="ARBA00023136"/>
    </source>
</evidence>
<evidence type="ECO:0000256" key="6">
    <source>
        <dbReference type="ARBA" id="ARBA00022989"/>
    </source>
</evidence>
<sequence>MSTVQTKAPRGPVPARRGAGPNWVDLVQDLGLLLVLLAGGAAMTFASPVFFSRINIENLLFSSTIIAVMAIGQTFVILVAGIDLSVGAVMALASVLAVGLPLHFGVPVGVAALVALAVGGLLGLVNGLNVTVVKIPALIATLAMLTVARGVAFIYSGGQNIAPVPDVYVDVQAARVFGFPLIILLTGLLAVLAHVVLARTRFGRAVYATGGNPVASRLAGIRTTRVVLLAYVISGLAAALGGLMISARLEAGAATSGQGMELTVISAAVIGGVSLFGGEGKIAGVILGVLLLGLVGNAINLLNVPPNYDYVVSGFVIAVAAALDVYRRRTVEASLKRRSALAKRSEAGARR</sequence>
<dbReference type="PANTHER" id="PTHR32196">
    <property type="entry name" value="ABC TRANSPORTER PERMEASE PROTEIN YPHD-RELATED-RELATED"/>
    <property type="match status" value="1"/>
</dbReference>
<keyword evidence="5 8" id="KW-0812">Transmembrane</keyword>
<evidence type="ECO:0000256" key="1">
    <source>
        <dbReference type="ARBA" id="ARBA00004651"/>
    </source>
</evidence>
<evidence type="ECO:0000256" key="2">
    <source>
        <dbReference type="ARBA" id="ARBA00022448"/>
    </source>
</evidence>
<feature type="transmembrane region" description="Helical" evidence="8">
    <location>
        <begin position="226"/>
        <end position="247"/>
    </location>
</feature>
<name>A0A4Q2TZN1_9HYPH</name>
<dbReference type="OrthoDB" id="6384190at2"/>
<keyword evidence="4" id="KW-0997">Cell inner membrane</keyword>
<feature type="transmembrane region" description="Helical" evidence="8">
    <location>
        <begin position="30"/>
        <end position="51"/>
    </location>
</feature>
<feature type="transmembrane region" description="Helical" evidence="8">
    <location>
        <begin position="176"/>
        <end position="197"/>
    </location>
</feature>